<reference evidence="2" key="1">
    <citation type="journal article" date="2020" name="Stud. Mycol.">
        <title>101 Dothideomycetes genomes: a test case for predicting lifestyles and emergence of pathogens.</title>
        <authorList>
            <person name="Haridas S."/>
            <person name="Albert R."/>
            <person name="Binder M."/>
            <person name="Bloem J."/>
            <person name="Labutti K."/>
            <person name="Salamov A."/>
            <person name="Andreopoulos B."/>
            <person name="Baker S."/>
            <person name="Barry K."/>
            <person name="Bills G."/>
            <person name="Bluhm B."/>
            <person name="Cannon C."/>
            <person name="Castanera R."/>
            <person name="Culley D."/>
            <person name="Daum C."/>
            <person name="Ezra D."/>
            <person name="Gonzalez J."/>
            <person name="Henrissat B."/>
            <person name="Kuo A."/>
            <person name="Liang C."/>
            <person name="Lipzen A."/>
            <person name="Lutzoni F."/>
            <person name="Magnuson J."/>
            <person name="Mondo S."/>
            <person name="Nolan M."/>
            <person name="Ohm R."/>
            <person name="Pangilinan J."/>
            <person name="Park H.-J."/>
            <person name="Ramirez L."/>
            <person name="Alfaro M."/>
            <person name="Sun H."/>
            <person name="Tritt A."/>
            <person name="Yoshinaga Y."/>
            <person name="Zwiers L.-H."/>
            <person name="Turgeon B."/>
            <person name="Goodwin S."/>
            <person name="Spatafora J."/>
            <person name="Crous P."/>
            <person name="Grigoriev I."/>
        </authorList>
    </citation>
    <scope>NUCLEOTIDE SEQUENCE</scope>
    <source>
        <strain evidence="2">CBS 161.51</strain>
    </source>
</reference>
<name>A0A6A5SLN2_9PLEO</name>
<gene>
    <name evidence="2" type="ORF">EJ02DRAFT_230480</name>
</gene>
<dbReference type="EMBL" id="ML976064">
    <property type="protein sequence ID" value="KAF1940349.1"/>
    <property type="molecule type" value="Genomic_DNA"/>
</dbReference>
<dbReference type="AlphaFoldDB" id="A0A6A5SLN2"/>
<feature type="chain" id="PRO_5025552967" description="Secreted protein" evidence="1">
    <location>
        <begin position="21"/>
        <end position="70"/>
    </location>
</feature>
<keyword evidence="1" id="KW-0732">Signal</keyword>
<sequence length="70" mass="8136">MLYELLFLLWVESLLVDCHSLHGCLDAFASSGQCVSAHVVFFSNFCKQELFFFTVRFHLFNGCLNWFHIG</sequence>
<organism evidence="2 3">
    <name type="scientific">Clathrospora elynae</name>
    <dbReference type="NCBI Taxonomy" id="706981"/>
    <lineage>
        <taxon>Eukaryota</taxon>
        <taxon>Fungi</taxon>
        <taxon>Dikarya</taxon>
        <taxon>Ascomycota</taxon>
        <taxon>Pezizomycotina</taxon>
        <taxon>Dothideomycetes</taxon>
        <taxon>Pleosporomycetidae</taxon>
        <taxon>Pleosporales</taxon>
        <taxon>Diademaceae</taxon>
        <taxon>Clathrospora</taxon>
    </lineage>
</organism>
<accession>A0A6A5SLN2</accession>
<evidence type="ECO:0000313" key="3">
    <source>
        <dbReference type="Proteomes" id="UP000800038"/>
    </source>
</evidence>
<evidence type="ECO:0000256" key="1">
    <source>
        <dbReference type="SAM" id="SignalP"/>
    </source>
</evidence>
<protein>
    <recommendedName>
        <fullName evidence="4">Secreted protein</fullName>
    </recommendedName>
</protein>
<proteinExistence type="predicted"/>
<keyword evidence="3" id="KW-1185">Reference proteome</keyword>
<evidence type="ECO:0008006" key="4">
    <source>
        <dbReference type="Google" id="ProtNLM"/>
    </source>
</evidence>
<feature type="signal peptide" evidence="1">
    <location>
        <begin position="1"/>
        <end position="20"/>
    </location>
</feature>
<dbReference type="Proteomes" id="UP000800038">
    <property type="component" value="Unassembled WGS sequence"/>
</dbReference>
<evidence type="ECO:0000313" key="2">
    <source>
        <dbReference type="EMBL" id="KAF1940349.1"/>
    </source>
</evidence>